<dbReference type="CDD" id="cd03135">
    <property type="entry name" value="GATase1_DJ-1"/>
    <property type="match status" value="1"/>
</dbReference>
<accession>A0AAD7UBE6</accession>
<dbReference type="EMBL" id="JAQMWT010000436">
    <property type="protein sequence ID" value="KAJ8601344.1"/>
    <property type="molecule type" value="Genomic_DNA"/>
</dbReference>
<organism evidence="2 3">
    <name type="scientific">Chrysophaeum taylorii</name>
    <dbReference type="NCBI Taxonomy" id="2483200"/>
    <lineage>
        <taxon>Eukaryota</taxon>
        <taxon>Sar</taxon>
        <taxon>Stramenopiles</taxon>
        <taxon>Ochrophyta</taxon>
        <taxon>Pelagophyceae</taxon>
        <taxon>Pelagomonadales</taxon>
        <taxon>Pelagomonadaceae</taxon>
        <taxon>Chrysophaeum</taxon>
    </lineage>
</organism>
<dbReference type="PANTHER" id="PTHR48094">
    <property type="entry name" value="PROTEIN/NUCLEIC ACID DEGLYCASE DJ-1-RELATED"/>
    <property type="match status" value="1"/>
</dbReference>
<keyword evidence="3" id="KW-1185">Reference proteome</keyword>
<feature type="domain" description="DJ-1/PfpI" evidence="1">
    <location>
        <begin position="2"/>
        <end position="124"/>
    </location>
</feature>
<gene>
    <name evidence="2" type="ORF">CTAYLR_009370</name>
</gene>
<evidence type="ECO:0000259" key="1">
    <source>
        <dbReference type="Pfam" id="PF01965"/>
    </source>
</evidence>
<dbReference type="InterPro" id="IPR002818">
    <property type="entry name" value="DJ-1/PfpI"/>
</dbReference>
<dbReference type="PANTHER" id="PTHR48094:SF12">
    <property type="entry name" value="PARKINSON DISEASE PROTEIN 7 HOMOLOG"/>
    <property type="match status" value="1"/>
</dbReference>
<sequence>MSRGIKILADTHVDSLDVDSEWDLVAIPGGMPGASNLAASPAVQRIVKTQADATKPVAAVCASPAVVLEPLGVLAGKSATCYPALAFLDAVGDKAAPGDVVVDGNLVTSRGPGTSLKFALALVDKLYGPEKARDLAEQMLVATDHP</sequence>
<dbReference type="Gene3D" id="3.40.50.880">
    <property type="match status" value="1"/>
</dbReference>
<comment type="caution">
    <text evidence="2">The sequence shown here is derived from an EMBL/GenBank/DDBJ whole genome shotgun (WGS) entry which is preliminary data.</text>
</comment>
<evidence type="ECO:0000313" key="2">
    <source>
        <dbReference type="EMBL" id="KAJ8601344.1"/>
    </source>
</evidence>
<evidence type="ECO:0000313" key="3">
    <source>
        <dbReference type="Proteomes" id="UP001230188"/>
    </source>
</evidence>
<dbReference type="InterPro" id="IPR050325">
    <property type="entry name" value="Prot/Nucl_acid_deglycase"/>
</dbReference>
<dbReference type="SUPFAM" id="SSF52317">
    <property type="entry name" value="Class I glutamine amidotransferase-like"/>
    <property type="match status" value="1"/>
</dbReference>
<proteinExistence type="predicted"/>
<dbReference type="GO" id="GO:1903189">
    <property type="term" value="P:glyoxal metabolic process"/>
    <property type="evidence" value="ECO:0007669"/>
    <property type="project" value="TreeGrafter"/>
</dbReference>
<name>A0AAD7UBE6_9STRA</name>
<reference evidence="2" key="1">
    <citation type="submission" date="2023-01" db="EMBL/GenBank/DDBJ databases">
        <title>Metagenome sequencing of chrysophaentin producing Chrysophaeum taylorii.</title>
        <authorList>
            <person name="Davison J."/>
            <person name="Bewley C."/>
        </authorList>
    </citation>
    <scope>NUCLEOTIDE SEQUENCE</scope>
    <source>
        <strain evidence="2">NIES-1699</strain>
    </source>
</reference>
<dbReference type="Proteomes" id="UP001230188">
    <property type="component" value="Unassembled WGS sequence"/>
</dbReference>
<dbReference type="AlphaFoldDB" id="A0AAD7UBE6"/>
<dbReference type="InterPro" id="IPR029062">
    <property type="entry name" value="Class_I_gatase-like"/>
</dbReference>
<protein>
    <recommendedName>
        <fullName evidence="1">DJ-1/PfpI domain-containing protein</fullName>
    </recommendedName>
</protein>
<dbReference type="Pfam" id="PF01965">
    <property type="entry name" value="DJ-1_PfpI"/>
    <property type="match status" value="1"/>
</dbReference>
<dbReference type="GO" id="GO:0005737">
    <property type="term" value="C:cytoplasm"/>
    <property type="evidence" value="ECO:0007669"/>
    <property type="project" value="TreeGrafter"/>
</dbReference>